<protein>
    <submittedName>
        <fullName evidence="1">Uncharacterized protein</fullName>
    </submittedName>
</protein>
<evidence type="ECO:0000313" key="1">
    <source>
        <dbReference type="EMBL" id="GFS53660.1"/>
    </source>
</evidence>
<organism evidence="1 2">
    <name type="scientific">Trichonephila inaurata madagascariensis</name>
    <dbReference type="NCBI Taxonomy" id="2747483"/>
    <lineage>
        <taxon>Eukaryota</taxon>
        <taxon>Metazoa</taxon>
        <taxon>Ecdysozoa</taxon>
        <taxon>Arthropoda</taxon>
        <taxon>Chelicerata</taxon>
        <taxon>Arachnida</taxon>
        <taxon>Araneae</taxon>
        <taxon>Araneomorphae</taxon>
        <taxon>Entelegynae</taxon>
        <taxon>Araneoidea</taxon>
        <taxon>Nephilidae</taxon>
        <taxon>Trichonephila</taxon>
        <taxon>Trichonephila inaurata</taxon>
    </lineage>
</organism>
<name>A0A8X6K146_9ARAC</name>
<evidence type="ECO:0000313" key="2">
    <source>
        <dbReference type="Proteomes" id="UP000886998"/>
    </source>
</evidence>
<dbReference type="OrthoDB" id="10272218at2759"/>
<sequence length="87" mass="10286">MISRDFNYYYVNHNYDFNKLTVQSILYITSHHFSGTEPARALITNSKLALDCRISTSFSAQLLCCNRAVYPLYYEDEISIHFPYEMR</sequence>
<dbReference type="EMBL" id="BMAV01026826">
    <property type="protein sequence ID" value="GFS53660.1"/>
    <property type="molecule type" value="Genomic_DNA"/>
</dbReference>
<dbReference type="AlphaFoldDB" id="A0A8X6K146"/>
<dbReference type="Proteomes" id="UP000886998">
    <property type="component" value="Unassembled WGS sequence"/>
</dbReference>
<comment type="caution">
    <text evidence="1">The sequence shown here is derived from an EMBL/GenBank/DDBJ whole genome shotgun (WGS) entry which is preliminary data.</text>
</comment>
<gene>
    <name evidence="1" type="ORF">TNIN_494181</name>
</gene>
<accession>A0A8X6K146</accession>
<reference evidence="1" key="1">
    <citation type="submission" date="2020-08" db="EMBL/GenBank/DDBJ databases">
        <title>Multicomponent nature underlies the extraordinary mechanical properties of spider dragline silk.</title>
        <authorList>
            <person name="Kono N."/>
            <person name="Nakamura H."/>
            <person name="Mori M."/>
            <person name="Yoshida Y."/>
            <person name="Ohtoshi R."/>
            <person name="Malay A.D."/>
            <person name="Moran D.A.P."/>
            <person name="Tomita M."/>
            <person name="Numata K."/>
            <person name="Arakawa K."/>
        </authorList>
    </citation>
    <scope>NUCLEOTIDE SEQUENCE</scope>
</reference>
<proteinExistence type="predicted"/>
<keyword evidence="2" id="KW-1185">Reference proteome</keyword>